<accession>A0A183KWR0</accession>
<organism evidence="3">
    <name type="scientific">Schistosoma curassoni</name>
    <dbReference type="NCBI Taxonomy" id="6186"/>
    <lineage>
        <taxon>Eukaryota</taxon>
        <taxon>Metazoa</taxon>
        <taxon>Spiralia</taxon>
        <taxon>Lophotrochozoa</taxon>
        <taxon>Platyhelminthes</taxon>
        <taxon>Trematoda</taxon>
        <taxon>Digenea</taxon>
        <taxon>Strigeidida</taxon>
        <taxon>Schistosomatoidea</taxon>
        <taxon>Schistosomatidae</taxon>
        <taxon>Schistosoma</taxon>
    </lineage>
</organism>
<reference evidence="1 2" key="2">
    <citation type="submission" date="2018-11" db="EMBL/GenBank/DDBJ databases">
        <authorList>
            <consortium name="Pathogen Informatics"/>
        </authorList>
    </citation>
    <scope>NUCLEOTIDE SEQUENCE [LARGE SCALE GENOMIC DNA]</scope>
    <source>
        <strain evidence="1">Dakar</strain>
        <strain evidence="2">Dakar, Senegal</strain>
    </source>
</reference>
<name>A0A183KWR0_9TREM</name>
<evidence type="ECO:0000313" key="2">
    <source>
        <dbReference type="Proteomes" id="UP000279833"/>
    </source>
</evidence>
<dbReference type="InterPro" id="IPR052993">
    <property type="entry name" value="CFA-57"/>
</dbReference>
<proteinExistence type="predicted"/>
<dbReference type="PANTHER" id="PTHR32215:SF0">
    <property type="entry name" value="CILIA- AND FLAGELLA-ASSOCIATED PROTEIN 57"/>
    <property type="match status" value="1"/>
</dbReference>
<sequence length="128" mass="15489">MDPKITIHYSYRDLTGRVYCAAVHSVLLYGSETWPVRVEDIRRLLVFDHRSLRSIARISWDHREKRILDLKKKNQELEKFKYVLDYKINELKKQIEPRENDIKTYKEQIQDVSKQTKKTQFFSFILVA</sequence>
<reference evidence="3" key="1">
    <citation type="submission" date="2016-06" db="UniProtKB">
        <authorList>
            <consortium name="WormBaseParasite"/>
        </authorList>
    </citation>
    <scope>IDENTIFICATION</scope>
</reference>
<protein>
    <submittedName>
        <fullName evidence="3">Transposase</fullName>
    </submittedName>
</protein>
<evidence type="ECO:0000313" key="3">
    <source>
        <dbReference type="WBParaSite" id="SCUD_0001950701-mRNA-1"/>
    </source>
</evidence>
<keyword evidence="2" id="KW-1185">Reference proteome</keyword>
<dbReference type="EMBL" id="UZAK01042643">
    <property type="protein sequence ID" value="VDP69333.1"/>
    <property type="molecule type" value="Genomic_DNA"/>
</dbReference>
<evidence type="ECO:0000313" key="1">
    <source>
        <dbReference type="EMBL" id="VDP69333.1"/>
    </source>
</evidence>
<dbReference type="AlphaFoldDB" id="A0A183KWR0"/>
<dbReference type="Proteomes" id="UP000279833">
    <property type="component" value="Unassembled WGS sequence"/>
</dbReference>
<dbReference type="PANTHER" id="PTHR32215">
    <property type="entry name" value="CILIA- AND FLAGELLA-ASSOCIATED PROTEIN 57"/>
    <property type="match status" value="1"/>
</dbReference>
<gene>
    <name evidence="1" type="ORF">SCUD_LOCUS19505</name>
</gene>
<dbReference type="WBParaSite" id="SCUD_0001950701-mRNA-1">
    <property type="protein sequence ID" value="SCUD_0001950701-mRNA-1"/>
    <property type="gene ID" value="SCUD_0001950701"/>
</dbReference>